<proteinExistence type="predicted"/>
<reference evidence="2 3" key="1">
    <citation type="submission" date="2017-11" db="EMBL/GenBank/DDBJ databases">
        <title>De novo assembly and phasing of dikaryotic genomes from two isolates of Puccinia coronata f. sp. avenae, the causal agent of oat crown rust.</title>
        <authorList>
            <person name="Miller M.E."/>
            <person name="Zhang Y."/>
            <person name="Omidvar V."/>
            <person name="Sperschneider J."/>
            <person name="Schwessinger B."/>
            <person name="Raley C."/>
            <person name="Palmer J.M."/>
            <person name="Garnica D."/>
            <person name="Upadhyaya N."/>
            <person name="Rathjen J."/>
            <person name="Taylor J.M."/>
            <person name="Park R.F."/>
            <person name="Dodds P.N."/>
            <person name="Hirsch C.D."/>
            <person name="Kianian S.F."/>
            <person name="Figueroa M."/>
        </authorList>
    </citation>
    <scope>NUCLEOTIDE SEQUENCE [LARGE SCALE GENOMIC DNA]</scope>
    <source>
        <strain evidence="2">12SD80</strain>
    </source>
</reference>
<gene>
    <name evidence="2" type="ORF">PCASD_23555</name>
</gene>
<comment type="caution">
    <text evidence="2">The sequence shown here is derived from an EMBL/GenBank/DDBJ whole genome shotgun (WGS) entry which is preliminary data.</text>
</comment>
<dbReference type="EMBL" id="PGCI01000952">
    <property type="protein sequence ID" value="PLW10728.1"/>
    <property type="molecule type" value="Genomic_DNA"/>
</dbReference>
<organism evidence="2 3">
    <name type="scientific">Puccinia coronata f. sp. avenae</name>
    <dbReference type="NCBI Taxonomy" id="200324"/>
    <lineage>
        <taxon>Eukaryota</taxon>
        <taxon>Fungi</taxon>
        <taxon>Dikarya</taxon>
        <taxon>Basidiomycota</taxon>
        <taxon>Pucciniomycotina</taxon>
        <taxon>Pucciniomycetes</taxon>
        <taxon>Pucciniales</taxon>
        <taxon>Pucciniaceae</taxon>
        <taxon>Puccinia</taxon>
    </lineage>
</organism>
<evidence type="ECO:0000256" key="1">
    <source>
        <dbReference type="SAM" id="MobiDB-lite"/>
    </source>
</evidence>
<name>A0A2N5SBX3_9BASI</name>
<evidence type="ECO:0000313" key="3">
    <source>
        <dbReference type="Proteomes" id="UP000235392"/>
    </source>
</evidence>
<dbReference type="AlphaFoldDB" id="A0A2N5SBX3"/>
<accession>A0A2N5SBX3</accession>
<feature type="region of interest" description="Disordered" evidence="1">
    <location>
        <begin position="80"/>
        <end position="108"/>
    </location>
</feature>
<sequence length="179" mass="20038">MHNIFLGILKFHGQTVFGLKAPKEEKTISDSPLEAKSLGSDQLSASSKDEDIFVQTELRQTLGILLEEIVDSDSASDLSYIPNKENNSNASDDCFTDTNDSDDEPLKNPKGLFGMPVVGILCYGKNKRSQEILDNFLHLISAANIIRQSEIHLRKIKTLRLHIQKYLKSLATIFPSIKY</sequence>
<protein>
    <submittedName>
        <fullName evidence="2">Uncharacterized protein</fullName>
    </submittedName>
</protein>
<evidence type="ECO:0000313" key="2">
    <source>
        <dbReference type="EMBL" id="PLW10728.1"/>
    </source>
</evidence>
<dbReference type="Proteomes" id="UP000235392">
    <property type="component" value="Unassembled WGS sequence"/>
</dbReference>